<dbReference type="PANTHER" id="PTHR23416:SF23">
    <property type="entry name" value="ACETYLTRANSFERASE C18B11.09C-RELATED"/>
    <property type="match status" value="1"/>
</dbReference>
<dbReference type="eggNOG" id="COG0110">
    <property type="taxonomic scope" value="Bacteria"/>
</dbReference>
<dbReference type="SUPFAM" id="SSF51161">
    <property type="entry name" value="Trimeric LpxA-like enzymes"/>
    <property type="match status" value="1"/>
</dbReference>
<keyword evidence="7" id="KW-1185">Reference proteome</keyword>
<evidence type="ECO:0000256" key="2">
    <source>
        <dbReference type="ARBA" id="ARBA00022679"/>
    </source>
</evidence>
<keyword evidence="4" id="KW-0012">Acyltransferase</keyword>
<dbReference type="GO" id="GO:0008374">
    <property type="term" value="F:O-acyltransferase activity"/>
    <property type="evidence" value="ECO:0007669"/>
    <property type="project" value="TreeGrafter"/>
</dbReference>
<name>Q0AR35_MARMM</name>
<evidence type="ECO:0000313" key="6">
    <source>
        <dbReference type="EMBL" id="ABI65252.1"/>
    </source>
</evidence>
<evidence type="ECO:0000256" key="1">
    <source>
        <dbReference type="ARBA" id="ARBA00007274"/>
    </source>
</evidence>
<evidence type="ECO:0000256" key="4">
    <source>
        <dbReference type="ARBA" id="ARBA00023315"/>
    </source>
</evidence>
<comment type="similarity">
    <text evidence="1">Belongs to the transferase hexapeptide repeat family.</text>
</comment>
<dbReference type="Proteomes" id="UP000001964">
    <property type="component" value="Chromosome"/>
</dbReference>
<organism evidence="6 7">
    <name type="scientific">Maricaulis maris (strain MCS10)</name>
    <name type="common">Caulobacter maris</name>
    <dbReference type="NCBI Taxonomy" id="394221"/>
    <lineage>
        <taxon>Bacteria</taxon>
        <taxon>Pseudomonadati</taxon>
        <taxon>Pseudomonadota</taxon>
        <taxon>Alphaproteobacteria</taxon>
        <taxon>Maricaulales</taxon>
        <taxon>Maricaulaceae</taxon>
        <taxon>Maricaulis</taxon>
    </lineage>
</organism>
<dbReference type="EMBL" id="CP000449">
    <property type="protein sequence ID" value="ABI65252.1"/>
    <property type="molecule type" value="Genomic_DNA"/>
</dbReference>
<dbReference type="AlphaFoldDB" id="Q0AR35"/>
<protein>
    <submittedName>
        <fullName evidence="6">Transferase hexapeptide repeat containing protein</fullName>
    </submittedName>
</protein>
<dbReference type="PROSITE" id="PS00101">
    <property type="entry name" value="HEXAPEP_TRANSFERASES"/>
    <property type="match status" value="1"/>
</dbReference>
<evidence type="ECO:0000256" key="5">
    <source>
        <dbReference type="SAM" id="MobiDB-lite"/>
    </source>
</evidence>
<keyword evidence="3" id="KW-0677">Repeat</keyword>
<dbReference type="InterPro" id="IPR018357">
    <property type="entry name" value="Hexapep_transf_CS"/>
</dbReference>
<sequence>MSAKHLPSRARAASRNASPPPPANGPAMRRDHRPYWMHQLWERFENAWARHFVWPHFAEIGKEPKIVQPWAVEVFGPNVTVGDYLHVIANKADQVRLTVWAPQTQAGRISLGDHVFLAPGTRILAAGEIEIGDACLIANKVTITDCDWHSIHDRVDPQPEFRPVKLGRNVWIGDGAFVGKGVTIGDHSVVGARSVVTKDVEPWTIVAGNPARVIKRIDPDAPMKTRSDLFADAEGLDRFMDTAYRQSLAGNSTIGWLRSRLWPARGD</sequence>
<dbReference type="CDD" id="cd04647">
    <property type="entry name" value="LbH_MAT_like"/>
    <property type="match status" value="1"/>
</dbReference>
<dbReference type="PANTHER" id="PTHR23416">
    <property type="entry name" value="SIALIC ACID SYNTHASE-RELATED"/>
    <property type="match status" value="1"/>
</dbReference>
<dbReference type="HOGENOM" id="CLU_051638_7_0_5"/>
<dbReference type="Pfam" id="PF00132">
    <property type="entry name" value="Hexapep"/>
    <property type="match status" value="1"/>
</dbReference>
<gene>
    <name evidence="6" type="ordered locus">Mmar10_0959</name>
</gene>
<evidence type="ECO:0000313" key="7">
    <source>
        <dbReference type="Proteomes" id="UP000001964"/>
    </source>
</evidence>
<dbReference type="STRING" id="394221.Mmar10_0959"/>
<proteinExistence type="inferred from homology"/>
<dbReference type="InterPro" id="IPR051159">
    <property type="entry name" value="Hexapeptide_acetyltransf"/>
</dbReference>
<keyword evidence="2 6" id="KW-0808">Transferase</keyword>
<evidence type="ECO:0000256" key="3">
    <source>
        <dbReference type="ARBA" id="ARBA00022737"/>
    </source>
</evidence>
<accession>Q0AR35</accession>
<dbReference type="InterPro" id="IPR001451">
    <property type="entry name" value="Hexapep"/>
</dbReference>
<dbReference type="InterPro" id="IPR011004">
    <property type="entry name" value="Trimer_LpxA-like_sf"/>
</dbReference>
<reference evidence="6 7" key="1">
    <citation type="submission" date="2006-08" db="EMBL/GenBank/DDBJ databases">
        <title>Complete sequence of Maricaulis maris MCS10.</title>
        <authorList>
            <consortium name="US DOE Joint Genome Institute"/>
            <person name="Copeland A."/>
            <person name="Lucas S."/>
            <person name="Lapidus A."/>
            <person name="Barry K."/>
            <person name="Detter J.C."/>
            <person name="Glavina del Rio T."/>
            <person name="Hammon N."/>
            <person name="Israni S."/>
            <person name="Dalin E."/>
            <person name="Tice H."/>
            <person name="Pitluck S."/>
            <person name="Saunders E."/>
            <person name="Brettin T."/>
            <person name="Bruce D."/>
            <person name="Han C."/>
            <person name="Tapia R."/>
            <person name="Gilna P."/>
            <person name="Schmutz J."/>
            <person name="Larimer F."/>
            <person name="Land M."/>
            <person name="Hauser L."/>
            <person name="Kyrpides N."/>
            <person name="Mikhailova N."/>
            <person name="Viollier P."/>
            <person name="Stephens C."/>
            <person name="Richardson P."/>
        </authorList>
    </citation>
    <scope>NUCLEOTIDE SEQUENCE [LARGE SCALE GENOMIC DNA]</scope>
    <source>
        <strain evidence="6 7">MCS10</strain>
    </source>
</reference>
<dbReference type="KEGG" id="mmr:Mmar10_0959"/>
<feature type="region of interest" description="Disordered" evidence="5">
    <location>
        <begin position="1"/>
        <end position="30"/>
    </location>
</feature>
<dbReference type="Gene3D" id="2.160.10.10">
    <property type="entry name" value="Hexapeptide repeat proteins"/>
    <property type="match status" value="1"/>
</dbReference>